<evidence type="ECO:0000256" key="1">
    <source>
        <dbReference type="SAM" id="MobiDB-lite"/>
    </source>
</evidence>
<accession>A0A6A5UXL8</accession>
<organism evidence="2 3">
    <name type="scientific">Bimuria novae-zelandiae CBS 107.79</name>
    <dbReference type="NCBI Taxonomy" id="1447943"/>
    <lineage>
        <taxon>Eukaryota</taxon>
        <taxon>Fungi</taxon>
        <taxon>Dikarya</taxon>
        <taxon>Ascomycota</taxon>
        <taxon>Pezizomycotina</taxon>
        <taxon>Dothideomycetes</taxon>
        <taxon>Pleosporomycetidae</taxon>
        <taxon>Pleosporales</taxon>
        <taxon>Massarineae</taxon>
        <taxon>Didymosphaeriaceae</taxon>
        <taxon>Bimuria</taxon>
    </lineage>
</organism>
<reference evidence="2" key="1">
    <citation type="journal article" date="2020" name="Stud. Mycol.">
        <title>101 Dothideomycetes genomes: a test case for predicting lifestyles and emergence of pathogens.</title>
        <authorList>
            <person name="Haridas S."/>
            <person name="Albert R."/>
            <person name="Binder M."/>
            <person name="Bloem J."/>
            <person name="Labutti K."/>
            <person name="Salamov A."/>
            <person name="Andreopoulos B."/>
            <person name="Baker S."/>
            <person name="Barry K."/>
            <person name="Bills G."/>
            <person name="Bluhm B."/>
            <person name="Cannon C."/>
            <person name="Castanera R."/>
            <person name="Culley D."/>
            <person name="Daum C."/>
            <person name="Ezra D."/>
            <person name="Gonzalez J."/>
            <person name="Henrissat B."/>
            <person name="Kuo A."/>
            <person name="Liang C."/>
            <person name="Lipzen A."/>
            <person name="Lutzoni F."/>
            <person name="Magnuson J."/>
            <person name="Mondo S."/>
            <person name="Nolan M."/>
            <person name="Ohm R."/>
            <person name="Pangilinan J."/>
            <person name="Park H.-J."/>
            <person name="Ramirez L."/>
            <person name="Alfaro M."/>
            <person name="Sun H."/>
            <person name="Tritt A."/>
            <person name="Yoshinaga Y."/>
            <person name="Zwiers L.-H."/>
            <person name="Turgeon B."/>
            <person name="Goodwin S."/>
            <person name="Spatafora J."/>
            <person name="Crous P."/>
            <person name="Grigoriev I."/>
        </authorList>
    </citation>
    <scope>NUCLEOTIDE SEQUENCE</scope>
    <source>
        <strain evidence="2">CBS 107.79</strain>
    </source>
</reference>
<feature type="region of interest" description="Disordered" evidence="1">
    <location>
        <begin position="1"/>
        <end position="180"/>
    </location>
</feature>
<gene>
    <name evidence="2" type="ORF">BU23DRAFT_602003</name>
</gene>
<feature type="compositionally biased region" description="Low complexity" evidence="1">
    <location>
        <begin position="167"/>
        <end position="179"/>
    </location>
</feature>
<feature type="compositionally biased region" description="Pro residues" evidence="1">
    <location>
        <begin position="80"/>
        <end position="100"/>
    </location>
</feature>
<sequence length="211" mass="22401">MDRPNRYDANGYPNSFGGSRDPKPFPITPSARNSSQPTTPTATSVTSPRHGSFANTQAGPFKREPLISPLPRDTPAGIPSGPPTLPPPSLPIPIPQPPVTTPTAATYELSLPIGRPPFPSTTQRNRNRRGLSISTGAGLQNPFLHPAPLTEESRTGFGRGMEGVMETPGQTPSQSPTTPNSRLLFAMEYRGVDGRVVSEGAGVEGGKRKKE</sequence>
<keyword evidence="3" id="KW-1185">Reference proteome</keyword>
<dbReference type="EMBL" id="ML976717">
    <property type="protein sequence ID" value="KAF1968709.1"/>
    <property type="molecule type" value="Genomic_DNA"/>
</dbReference>
<dbReference type="Proteomes" id="UP000800036">
    <property type="component" value="Unassembled WGS sequence"/>
</dbReference>
<feature type="compositionally biased region" description="Low complexity" evidence="1">
    <location>
        <begin position="34"/>
        <end position="48"/>
    </location>
</feature>
<name>A0A6A5UXL8_9PLEO</name>
<evidence type="ECO:0000313" key="2">
    <source>
        <dbReference type="EMBL" id="KAF1968709.1"/>
    </source>
</evidence>
<evidence type="ECO:0000313" key="3">
    <source>
        <dbReference type="Proteomes" id="UP000800036"/>
    </source>
</evidence>
<protein>
    <submittedName>
        <fullName evidence="2">Uncharacterized protein</fullName>
    </submittedName>
</protein>
<proteinExistence type="predicted"/>
<dbReference type="AlphaFoldDB" id="A0A6A5UXL8"/>